<accession>A0ABN9RC68</accession>
<dbReference type="Proteomes" id="UP001189429">
    <property type="component" value="Unassembled WGS sequence"/>
</dbReference>
<evidence type="ECO:0000313" key="2">
    <source>
        <dbReference type="EMBL" id="CAK0815612.1"/>
    </source>
</evidence>
<feature type="region of interest" description="Disordered" evidence="1">
    <location>
        <begin position="1"/>
        <end position="112"/>
    </location>
</feature>
<sequence>GRARGEAPGGTTAPQTHPERRAVASAAARGPSSSTGGRGEEEEEEEEQGGGRKGATVGARPVSRAVLKHEALPAGWRGQEEAPRGRRPRAAPWRRRSHTPQSWSVSQIVGMG</sequence>
<feature type="compositionally biased region" description="Basic residues" evidence="1">
    <location>
        <begin position="85"/>
        <end position="98"/>
    </location>
</feature>
<evidence type="ECO:0000256" key="1">
    <source>
        <dbReference type="SAM" id="MobiDB-lite"/>
    </source>
</evidence>
<reference evidence="2" key="1">
    <citation type="submission" date="2023-10" db="EMBL/GenBank/DDBJ databases">
        <authorList>
            <person name="Chen Y."/>
            <person name="Shah S."/>
            <person name="Dougan E. K."/>
            <person name="Thang M."/>
            <person name="Chan C."/>
        </authorList>
    </citation>
    <scope>NUCLEOTIDE SEQUENCE [LARGE SCALE GENOMIC DNA]</scope>
</reference>
<feature type="compositionally biased region" description="Polar residues" evidence="1">
    <location>
        <begin position="99"/>
        <end position="112"/>
    </location>
</feature>
<feature type="compositionally biased region" description="Low complexity" evidence="1">
    <location>
        <begin position="23"/>
        <end position="35"/>
    </location>
</feature>
<dbReference type="EMBL" id="CAUYUJ010005959">
    <property type="protein sequence ID" value="CAK0815612.1"/>
    <property type="molecule type" value="Genomic_DNA"/>
</dbReference>
<keyword evidence="3" id="KW-1185">Reference proteome</keyword>
<comment type="caution">
    <text evidence="2">The sequence shown here is derived from an EMBL/GenBank/DDBJ whole genome shotgun (WGS) entry which is preliminary data.</text>
</comment>
<protein>
    <submittedName>
        <fullName evidence="2">Uncharacterized protein</fullName>
    </submittedName>
</protein>
<organism evidence="2 3">
    <name type="scientific">Prorocentrum cordatum</name>
    <dbReference type="NCBI Taxonomy" id="2364126"/>
    <lineage>
        <taxon>Eukaryota</taxon>
        <taxon>Sar</taxon>
        <taxon>Alveolata</taxon>
        <taxon>Dinophyceae</taxon>
        <taxon>Prorocentrales</taxon>
        <taxon>Prorocentraceae</taxon>
        <taxon>Prorocentrum</taxon>
    </lineage>
</organism>
<evidence type="ECO:0000313" key="3">
    <source>
        <dbReference type="Proteomes" id="UP001189429"/>
    </source>
</evidence>
<gene>
    <name evidence="2" type="ORF">PCOR1329_LOCUS18852</name>
</gene>
<feature type="non-terminal residue" evidence="2">
    <location>
        <position position="1"/>
    </location>
</feature>
<proteinExistence type="predicted"/>
<name>A0ABN9RC68_9DINO</name>